<accession>A0A172Q6Z6</accession>
<reference evidence="6 7" key="1">
    <citation type="journal article" date="2016" name="Int. J. Syst. Evol. Microbiol.">
        <title>Streptococcuspantholopis sp. nov., isolated from faeces of the Tibetan antelope (Pantholops hodgsonii).</title>
        <authorList>
            <person name="Bai X."/>
            <person name="Xiong Y."/>
            <person name="Lu S."/>
            <person name="Jin D."/>
            <person name="Lai X."/>
            <person name="Yang J."/>
            <person name="Niu L."/>
            <person name="Hu S."/>
            <person name="Meng X."/>
            <person name="Pu J."/>
            <person name="Ye C."/>
            <person name="Xu J."/>
        </authorList>
    </citation>
    <scope>NUCLEOTIDE SEQUENCE [LARGE SCALE GENOMIC DNA]</scope>
    <source>
        <strain evidence="6 7">TA 26</strain>
    </source>
</reference>
<dbReference type="SUPFAM" id="SSF53850">
    <property type="entry name" value="Periplasmic binding protein-like II"/>
    <property type="match status" value="1"/>
</dbReference>
<keyword evidence="3" id="KW-0238">DNA-binding</keyword>
<evidence type="ECO:0000313" key="6">
    <source>
        <dbReference type="EMBL" id="AND79273.1"/>
    </source>
</evidence>
<dbReference type="STRING" id="1811193.A0O21_04135"/>
<evidence type="ECO:0000256" key="3">
    <source>
        <dbReference type="ARBA" id="ARBA00023125"/>
    </source>
</evidence>
<reference evidence="7" key="2">
    <citation type="submission" date="2016-03" db="EMBL/GenBank/DDBJ databases">
        <title>Streptococcus antelopensis sp. nov., isolated from the feces of the Tibetan antelope (Pantholops hodgsonii) in Hoh Xil National Nature Reserve, Qinghai, China.</title>
        <authorList>
            <person name="Bai X."/>
        </authorList>
    </citation>
    <scope>NUCLEOTIDE SEQUENCE [LARGE SCALE GENOMIC DNA]</scope>
    <source>
        <strain evidence="7">TA 26</strain>
    </source>
</reference>
<evidence type="ECO:0000256" key="4">
    <source>
        <dbReference type="ARBA" id="ARBA00023163"/>
    </source>
</evidence>
<dbReference type="EMBL" id="CP014699">
    <property type="protein sequence ID" value="AND79273.1"/>
    <property type="molecule type" value="Genomic_DNA"/>
</dbReference>
<feature type="domain" description="HTH lysR-type" evidence="5">
    <location>
        <begin position="1"/>
        <end position="58"/>
    </location>
</feature>
<protein>
    <recommendedName>
        <fullName evidence="5">HTH lysR-type domain-containing protein</fullName>
    </recommendedName>
</protein>
<evidence type="ECO:0000313" key="7">
    <source>
        <dbReference type="Proteomes" id="UP000077317"/>
    </source>
</evidence>
<dbReference type="Proteomes" id="UP000077317">
    <property type="component" value="Chromosome"/>
</dbReference>
<comment type="similarity">
    <text evidence="1">Belongs to the LysR transcriptional regulatory family.</text>
</comment>
<dbReference type="GO" id="GO:0003677">
    <property type="term" value="F:DNA binding"/>
    <property type="evidence" value="ECO:0007669"/>
    <property type="project" value="UniProtKB-KW"/>
</dbReference>
<dbReference type="Gene3D" id="3.40.190.290">
    <property type="match status" value="1"/>
</dbReference>
<dbReference type="InterPro" id="IPR036388">
    <property type="entry name" value="WH-like_DNA-bd_sf"/>
</dbReference>
<keyword evidence="2" id="KW-0805">Transcription regulation</keyword>
<dbReference type="InterPro" id="IPR036390">
    <property type="entry name" value="WH_DNA-bd_sf"/>
</dbReference>
<proteinExistence type="inferred from homology"/>
<dbReference type="PRINTS" id="PR00039">
    <property type="entry name" value="HTHLYSR"/>
</dbReference>
<dbReference type="Gene3D" id="1.10.10.10">
    <property type="entry name" value="Winged helix-like DNA-binding domain superfamily/Winged helix DNA-binding domain"/>
    <property type="match status" value="1"/>
</dbReference>
<organism evidence="6 7">
    <name type="scientific">Streptococcus pantholopis</name>
    <dbReference type="NCBI Taxonomy" id="1811193"/>
    <lineage>
        <taxon>Bacteria</taxon>
        <taxon>Bacillati</taxon>
        <taxon>Bacillota</taxon>
        <taxon>Bacilli</taxon>
        <taxon>Lactobacillales</taxon>
        <taxon>Streptococcaceae</taxon>
        <taxon>Streptococcus</taxon>
    </lineage>
</organism>
<dbReference type="FunFam" id="1.10.10.10:FF:000001">
    <property type="entry name" value="LysR family transcriptional regulator"/>
    <property type="match status" value="1"/>
</dbReference>
<dbReference type="GO" id="GO:0032993">
    <property type="term" value="C:protein-DNA complex"/>
    <property type="evidence" value="ECO:0007669"/>
    <property type="project" value="TreeGrafter"/>
</dbReference>
<dbReference type="CDD" id="cd05466">
    <property type="entry name" value="PBP2_LTTR_substrate"/>
    <property type="match status" value="1"/>
</dbReference>
<dbReference type="Pfam" id="PF00126">
    <property type="entry name" value="HTH_1"/>
    <property type="match status" value="1"/>
</dbReference>
<dbReference type="AlphaFoldDB" id="A0A172Q6Z6"/>
<dbReference type="KEGG" id="spat:A0O21_04135"/>
<dbReference type="InterPro" id="IPR005119">
    <property type="entry name" value="LysR_subst-bd"/>
</dbReference>
<dbReference type="PANTHER" id="PTHR30346">
    <property type="entry name" value="TRANSCRIPTIONAL DUAL REGULATOR HCAR-RELATED"/>
    <property type="match status" value="1"/>
</dbReference>
<evidence type="ECO:0000259" key="5">
    <source>
        <dbReference type="PROSITE" id="PS50931"/>
    </source>
</evidence>
<dbReference type="SUPFAM" id="SSF46785">
    <property type="entry name" value="Winged helix' DNA-binding domain"/>
    <property type="match status" value="1"/>
</dbReference>
<gene>
    <name evidence="6" type="ORF">A0O21_04135</name>
</gene>
<sequence>MDFQKLDLFLHLAETLNFSTTADALHISQPAVSKAIQNLEDELGFQLFQRGRRYVRLTESGKSFYEDCKHITANMNLAINRARNISQRLSSSLAIGYTGTVLEMQCLPHLVKKLKKEYSVTQFYLSNSSHTILQQQLLNGECDFIFTTLDDIEQLNNIHFTNLLEGNFICLLPPKHRLRHCTAIRIEELANENLIFINALQAPPKQSAIQRLISEQCPNASIYFTDSIILSHTLVQGDVGIAIMPSFVTTKDSSQLFAVNLAVDCPLWYGVASKSEQKSQIFGDFIRLAKEIFSEN</sequence>
<keyword evidence="7" id="KW-1185">Reference proteome</keyword>
<dbReference type="Pfam" id="PF03466">
    <property type="entry name" value="LysR_substrate"/>
    <property type="match status" value="1"/>
</dbReference>
<dbReference type="InterPro" id="IPR000847">
    <property type="entry name" value="LysR_HTH_N"/>
</dbReference>
<dbReference type="PROSITE" id="PS50931">
    <property type="entry name" value="HTH_LYSR"/>
    <property type="match status" value="1"/>
</dbReference>
<keyword evidence="4" id="KW-0804">Transcription</keyword>
<dbReference type="GO" id="GO:0003700">
    <property type="term" value="F:DNA-binding transcription factor activity"/>
    <property type="evidence" value="ECO:0007669"/>
    <property type="project" value="InterPro"/>
</dbReference>
<dbReference type="PANTHER" id="PTHR30346:SF28">
    <property type="entry name" value="HTH-TYPE TRANSCRIPTIONAL REGULATOR CYNR"/>
    <property type="match status" value="1"/>
</dbReference>
<evidence type="ECO:0000256" key="1">
    <source>
        <dbReference type="ARBA" id="ARBA00009437"/>
    </source>
</evidence>
<name>A0A172Q6Z6_9STRE</name>
<evidence type="ECO:0000256" key="2">
    <source>
        <dbReference type="ARBA" id="ARBA00023015"/>
    </source>
</evidence>